<organism evidence="1 2">
    <name type="scientific">Sinosporangium siamense</name>
    <dbReference type="NCBI Taxonomy" id="1367973"/>
    <lineage>
        <taxon>Bacteria</taxon>
        <taxon>Bacillati</taxon>
        <taxon>Actinomycetota</taxon>
        <taxon>Actinomycetes</taxon>
        <taxon>Streptosporangiales</taxon>
        <taxon>Streptosporangiaceae</taxon>
        <taxon>Sinosporangium</taxon>
    </lineage>
</organism>
<evidence type="ECO:0000313" key="2">
    <source>
        <dbReference type="Proteomes" id="UP000606172"/>
    </source>
</evidence>
<dbReference type="Gene3D" id="3.40.50.1820">
    <property type="entry name" value="alpha/beta hydrolase"/>
    <property type="match status" value="1"/>
</dbReference>
<evidence type="ECO:0008006" key="3">
    <source>
        <dbReference type="Google" id="ProtNLM"/>
    </source>
</evidence>
<dbReference type="Proteomes" id="UP000606172">
    <property type="component" value="Unassembled WGS sequence"/>
</dbReference>
<accession>A0A919RE55</accession>
<protein>
    <recommendedName>
        <fullName evidence="3">Serine peptidase</fullName>
    </recommendedName>
</protein>
<dbReference type="SUPFAM" id="SSF53474">
    <property type="entry name" value="alpha/beta-Hydrolases"/>
    <property type="match status" value="2"/>
</dbReference>
<dbReference type="InterPro" id="IPR029058">
    <property type="entry name" value="AB_hydrolase_fold"/>
</dbReference>
<name>A0A919RE55_9ACTN</name>
<dbReference type="EMBL" id="BOOW01000004">
    <property type="protein sequence ID" value="GII90129.1"/>
    <property type="molecule type" value="Genomic_DNA"/>
</dbReference>
<proteinExistence type="predicted"/>
<dbReference type="RefSeq" id="WP_204020305.1">
    <property type="nucleotide sequence ID" value="NZ_BOOW01000004.1"/>
</dbReference>
<dbReference type="AlphaFoldDB" id="A0A919RE55"/>
<reference evidence="1" key="1">
    <citation type="submission" date="2021-01" db="EMBL/GenBank/DDBJ databases">
        <title>Whole genome shotgun sequence of Sinosporangium siamense NBRC 109515.</title>
        <authorList>
            <person name="Komaki H."/>
            <person name="Tamura T."/>
        </authorList>
    </citation>
    <scope>NUCLEOTIDE SEQUENCE</scope>
    <source>
        <strain evidence="1">NBRC 109515</strain>
    </source>
</reference>
<sequence>MTRIIGVHGIGNYSYMSEHGTPAAAAAAISADWSGWLSRGDTAPSVDVAYYAHLLHRGTAQGSDDVTLLEPGEQELLVAMVDLLAGVPQTAQGRATARVRQAGEWLTENHGRAAKRLAVMFVREVNTYLHLTDECFRDAARDMVAESIRSGEGGVVVAHSLGSVVTYEALWAHPELKVDLLVTLGSPLGMNQVVFQRLRPGPAGSRCARPPGVRRWINLADVGDLIAVPADLRMRFDDVEQADPLRIARFEFHKARNYLASPRVRELVTIGA</sequence>
<keyword evidence="2" id="KW-1185">Reference proteome</keyword>
<comment type="caution">
    <text evidence="1">The sequence shown here is derived from an EMBL/GenBank/DDBJ whole genome shotgun (WGS) entry which is preliminary data.</text>
</comment>
<gene>
    <name evidence="1" type="ORF">Ssi02_03600</name>
</gene>
<evidence type="ECO:0000313" key="1">
    <source>
        <dbReference type="EMBL" id="GII90129.1"/>
    </source>
</evidence>